<dbReference type="PANTHER" id="PTHR42808">
    <property type="entry name" value="HYDROXYSTEROID DEHYDROGENASE-LIKE PROTEIN 2"/>
    <property type="match status" value="1"/>
</dbReference>
<accession>A0AAE1ATQ4</accession>
<dbReference type="AlphaFoldDB" id="A0AAE1ATQ4"/>
<evidence type="ECO:0000313" key="9">
    <source>
        <dbReference type="EMBL" id="KAK3793146.1"/>
    </source>
</evidence>
<evidence type="ECO:0000256" key="3">
    <source>
        <dbReference type="ARBA" id="ARBA00006484"/>
    </source>
</evidence>
<dbReference type="InterPro" id="IPR051935">
    <property type="entry name" value="HSDL2"/>
</dbReference>
<dbReference type="CDD" id="cd09762">
    <property type="entry name" value="HSDL2_SDR_c"/>
    <property type="match status" value="1"/>
</dbReference>
<reference evidence="9" key="1">
    <citation type="journal article" date="2023" name="G3 (Bethesda)">
        <title>A reference genome for the long-term kleptoplast-retaining sea slug Elysia crispata morphotype clarki.</title>
        <authorList>
            <person name="Eastman K.E."/>
            <person name="Pendleton A.L."/>
            <person name="Shaikh M.A."/>
            <person name="Suttiyut T."/>
            <person name="Ogas R."/>
            <person name="Tomko P."/>
            <person name="Gavelis G."/>
            <person name="Widhalm J.R."/>
            <person name="Wisecaver J.H."/>
        </authorList>
    </citation>
    <scope>NUCLEOTIDE SEQUENCE</scope>
    <source>
        <strain evidence="9">ECLA1</strain>
    </source>
</reference>
<dbReference type="SUPFAM" id="SSF51735">
    <property type="entry name" value="NAD(P)-binding Rossmann-fold domains"/>
    <property type="match status" value="1"/>
</dbReference>
<evidence type="ECO:0000256" key="2">
    <source>
        <dbReference type="ARBA" id="ARBA00004275"/>
    </source>
</evidence>
<dbReference type="GO" id="GO:0005739">
    <property type="term" value="C:mitochondrion"/>
    <property type="evidence" value="ECO:0007669"/>
    <property type="project" value="UniProtKB-SubCell"/>
</dbReference>
<keyword evidence="10" id="KW-1185">Reference proteome</keyword>
<keyword evidence="7" id="KW-0576">Peroxisome</keyword>
<evidence type="ECO:0000256" key="4">
    <source>
        <dbReference type="ARBA" id="ARBA00022857"/>
    </source>
</evidence>
<evidence type="ECO:0000256" key="1">
    <source>
        <dbReference type="ARBA" id="ARBA00004173"/>
    </source>
</evidence>
<comment type="similarity">
    <text evidence="3">Belongs to the short-chain dehydrogenases/reductases (SDR) family.</text>
</comment>
<gene>
    <name evidence="9" type="ORF">RRG08_024977</name>
</gene>
<dbReference type="InterPro" id="IPR002347">
    <property type="entry name" value="SDR_fam"/>
</dbReference>
<keyword evidence="5" id="KW-0560">Oxidoreductase</keyword>
<keyword evidence="4" id="KW-0521">NADP</keyword>
<dbReference type="FunFam" id="3.40.50.720:FF:000301">
    <property type="entry name" value="Hydroxysteroid dehydrogenase like 2"/>
    <property type="match status" value="1"/>
</dbReference>
<dbReference type="NCBIfam" id="NF006133">
    <property type="entry name" value="PRK08278.1"/>
    <property type="match status" value="1"/>
</dbReference>
<dbReference type="GO" id="GO:0016491">
    <property type="term" value="F:oxidoreductase activity"/>
    <property type="evidence" value="ECO:0007669"/>
    <property type="project" value="UniProtKB-KW"/>
</dbReference>
<evidence type="ECO:0000256" key="6">
    <source>
        <dbReference type="ARBA" id="ARBA00023128"/>
    </source>
</evidence>
<comment type="caution">
    <text evidence="9">The sequence shown here is derived from an EMBL/GenBank/DDBJ whole genome shotgun (WGS) entry which is preliminary data.</text>
</comment>
<evidence type="ECO:0000256" key="5">
    <source>
        <dbReference type="ARBA" id="ARBA00023002"/>
    </source>
</evidence>
<evidence type="ECO:0000256" key="8">
    <source>
        <dbReference type="ARBA" id="ARBA00040243"/>
    </source>
</evidence>
<dbReference type="Proteomes" id="UP001283361">
    <property type="component" value="Unassembled WGS sequence"/>
</dbReference>
<dbReference type="GO" id="GO:0005777">
    <property type="term" value="C:peroxisome"/>
    <property type="evidence" value="ECO:0007669"/>
    <property type="project" value="UniProtKB-SubCell"/>
</dbReference>
<sequence>MGTLKGKTVFITGGSRGIGRAIALRAARDGANIVIAAKTASAHPKLPGTIYTVADEVRQAGGQALACVVDIRFEDQIQEAVQKAVNMFGGIDILVNNASAISLTGTLETTMKKYDLMDSINARGTFLCSKICLPYLLKSENPHILNISPPLNMRPLFFEAHCAYTMAKYGMSLCVLGMAAEFEEQGVAVNALWPRTAIWTAATKENGISASQCRKVDIMSDAAYIILTRPSRKFTGNFCVDDDLLYSEGVTNFDKYRISSDGALAMDFFLNETLDDFTERIAREQSTPKSKI</sequence>
<keyword evidence="6" id="KW-0496">Mitochondrion</keyword>
<dbReference type="PANTHER" id="PTHR42808:SF3">
    <property type="entry name" value="HYDROXYSTEROID DEHYDROGENASE-LIKE PROTEIN 2"/>
    <property type="match status" value="1"/>
</dbReference>
<dbReference type="EMBL" id="JAWDGP010001278">
    <property type="protein sequence ID" value="KAK3793146.1"/>
    <property type="molecule type" value="Genomic_DNA"/>
</dbReference>
<dbReference type="Pfam" id="PF00106">
    <property type="entry name" value="adh_short"/>
    <property type="match status" value="1"/>
</dbReference>
<proteinExistence type="inferred from homology"/>
<name>A0AAE1ATQ4_9GAST</name>
<dbReference type="PRINTS" id="PR00081">
    <property type="entry name" value="GDHRDH"/>
</dbReference>
<comment type="subcellular location">
    <subcellularLocation>
        <location evidence="1">Mitochondrion</location>
    </subcellularLocation>
    <subcellularLocation>
        <location evidence="2">Peroxisome</location>
    </subcellularLocation>
</comment>
<evidence type="ECO:0000256" key="7">
    <source>
        <dbReference type="ARBA" id="ARBA00023140"/>
    </source>
</evidence>
<dbReference type="InterPro" id="IPR036291">
    <property type="entry name" value="NAD(P)-bd_dom_sf"/>
</dbReference>
<evidence type="ECO:0000313" key="10">
    <source>
        <dbReference type="Proteomes" id="UP001283361"/>
    </source>
</evidence>
<dbReference type="Gene3D" id="3.40.50.720">
    <property type="entry name" value="NAD(P)-binding Rossmann-like Domain"/>
    <property type="match status" value="1"/>
</dbReference>
<protein>
    <recommendedName>
        <fullName evidence="8">Hydroxysteroid dehydrogenase-like protein 2</fullName>
    </recommendedName>
</protein>
<organism evidence="9 10">
    <name type="scientific">Elysia crispata</name>
    <name type="common">lettuce slug</name>
    <dbReference type="NCBI Taxonomy" id="231223"/>
    <lineage>
        <taxon>Eukaryota</taxon>
        <taxon>Metazoa</taxon>
        <taxon>Spiralia</taxon>
        <taxon>Lophotrochozoa</taxon>
        <taxon>Mollusca</taxon>
        <taxon>Gastropoda</taxon>
        <taxon>Heterobranchia</taxon>
        <taxon>Euthyneura</taxon>
        <taxon>Panpulmonata</taxon>
        <taxon>Sacoglossa</taxon>
        <taxon>Placobranchoidea</taxon>
        <taxon>Plakobranchidae</taxon>
        <taxon>Elysia</taxon>
    </lineage>
</organism>